<proteinExistence type="predicted"/>
<accession>A0A7W9V1F5</accession>
<dbReference type="EMBL" id="JACHJL010000019">
    <property type="protein sequence ID" value="MBB5938897.1"/>
    <property type="molecule type" value="Genomic_DNA"/>
</dbReference>
<evidence type="ECO:0000313" key="2">
    <source>
        <dbReference type="EMBL" id="MBB5938897.1"/>
    </source>
</evidence>
<evidence type="ECO:0000313" key="3">
    <source>
        <dbReference type="Proteomes" id="UP000588098"/>
    </source>
</evidence>
<feature type="region of interest" description="Disordered" evidence="1">
    <location>
        <begin position="1"/>
        <end position="33"/>
    </location>
</feature>
<feature type="compositionally biased region" description="Gly residues" evidence="1">
    <location>
        <begin position="1"/>
        <end position="11"/>
    </location>
</feature>
<dbReference type="Proteomes" id="UP000588098">
    <property type="component" value="Unassembled WGS sequence"/>
</dbReference>
<protein>
    <submittedName>
        <fullName evidence="2">Uncharacterized protein</fullName>
    </submittedName>
</protein>
<name>A0A7W9V1F5_9ACTN</name>
<comment type="caution">
    <text evidence="2">The sequence shown here is derived from an EMBL/GenBank/DDBJ whole genome shotgun (WGS) entry which is preliminary data.</text>
</comment>
<evidence type="ECO:0000256" key="1">
    <source>
        <dbReference type="SAM" id="MobiDB-lite"/>
    </source>
</evidence>
<dbReference type="AlphaFoldDB" id="A0A7W9V1F5"/>
<keyword evidence="3" id="KW-1185">Reference proteome</keyword>
<sequence>MVKPFGYGGGTELTMSLAGPLNRSLNGRKHGAG</sequence>
<organism evidence="2 3">
    <name type="scientific">Streptomyces zagrosensis</name>
    <dbReference type="NCBI Taxonomy" id="1042984"/>
    <lineage>
        <taxon>Bacteria</taxon>
        <taxon>Bacillati</taxon>
        <taxon>Actinomycetota</taxon>
        <taxon>Actinomycetes</taxon>
        <taxon>Kitasatosporales</taxon>
        <taxon>Streptomycetaceae</taxon>
        <taxon>Streptomyces</taxon>
    </lineage>
</organism>
<reference evidence="2 3" key="1">
    <citation type="submission" date="2020-08" db="EMBL/GenBank/DDBJ databases">
        <title>Genomic Encyclopedia of Type Strains, Phase III (KMG-III): the genomes of soil and plant-associated and newly described type strains.</title>
        <authorList>
            <person name="Whitman W."/>
        </authorList>
    </citation>
    <scope>NUCLEOTIDE SEQUENCE [LARGE SCALE GENOMIC DNA]</scope>
    <source>
        <strain evidence="2 3">CECT 8305</strain>
    </source>
</reference>
<gene>
    <name evidence="2" type="ORF">FHS42_005988</name>
</gene>